<feature type="region of interest" description="Disordered" evidence="1">
    <location>
        <begin position="94"/>
        <end position="115"/>
    </location>
</feature>
<comment type="caution">
    <text evidence="2">The sequence shown here is derived from an EMBL/GenBank/DDBJ whole genome shotgun (WGS) entry which is preliminary data.</text>
</comment>
<evidence type="ECO:0000313" key="2">
    <source>
        <dbReference type="EMBL" id="GAA2917573.1"/>
    </source>
</evidence>
<dbReference type="RefSeq" id="WP_344961330.1">
    <property type="nucleotide sequence ID" value="NZ_BAAAXZ010000043.1"/>
</dbReference>
<evidence type="ECO:0000256" key="1">
    <source>
        <dbReference type="SAM" id="MobiDB-lite"/>
    </source>
</evidence>
<sequence length="115" mass="12763">MKRQPRHIEVDGEPMVALSVRDFENLAAMRRQVGSQGARLRAFRTELIALSEFLEALDSALHDRAGHTGGPACAQPSAAVARLVPDLRRHVRNARRITGAKRDDAPRETPQNFQS</sequence>
<proteinExistence type="predicted"/>
<evidence type="ECO:0008006" key="4">
    <source>
        <dbReference type="Google" id="ProtNLM"/>
    </source>
</evidence>
<dbReference type="EMBL" id="BAAAXZ010000043">
    <property type="protein sequence ID" value="GAA2917573.1"/>
    <property type="molecule type" value="Genomic_DNA"/>
</dbReference>
<accession>A0ABN3WIM5</accession>
<keyword evidence="3" id="KW-1185">Reference proteome</keyword>
<protein>
    <recommendedName>
        <fullName evidence="4">Type II toxin-antitoxin system Phd/YefM family antitoxin</fullName>
    </recommendedName>
</protein>
<reference evidence="2 3" key="1">
    <citation type="journal article" date="2019" name="Int. J. Syst. Evol. Microbiol.">
        <title>The Global Catalogue of Microorganisms (GCM) 10K type strain sequencing project: providing services to taxonomists for standard genome sequencing and annotation.</title>
        <authorList>
            <consortium name="The Broad Institute Genomics Platform"/>
            <consortium name="The Broad Institute Genome Sequencing Center for Infectious Disease"/>
            <person name="Wu L."/>
            <person name="Ma J."/>
        </authorList>
    </citation>
    <scope>NUCLEOTIDE SEQUENCE [LARGE SCALE GENOMIC DNA]</scope>
    <source>
        <strain evidence="2 3">JCM 4087</strain>
    </source>
</reference>
<gene>
    <name evidence="2" type="ORF">GCM10020221_12270</name>
</gene>
<evidence type="ECO:0000313" key="3">
    <source>
        <dbReference type="Proteomes" id="UP001501102"/>
    </source>
</evidence>
<organism evidence="2 3">
    <name type="scientific">Streptomyces thioluteus</name>
    <dbReference type="NCBI Taxonomy" id="66431"/>
    <lineage>
        <taxon>Bacteria</taxon>
        <taxon>Bacillati</taxon>
        <taxon>Actinomycetota</taxon>
        <taxon>Actinomycetes</taxon>
        <taxon>Kitasatosporales</taxon>
        <taxon>Streptomycetaceae</taxon>
        <taxon>Streptomyces</taxon>
    </lineage>
</organism>
<dbReference type="Proteomes" id="UP001501102">
    <property type="component" value="Unassembled WGS sequence"/>
</dbReference>
<name>A0ABN3WIM5_STRTU</name>